<evidence type="ECO:0008006" key="3">
    <source>
        <dbReference type="Google" id="ProtNLM"/>
    </source>
</evidence>
<dbReference type="SUPFAM" id="SSF53850">
    <property type="entry name" value="Periplasmic binding protein-like II"/>
    <property type="match status" value="1"/>
</dbReference>
<comment type="caution">
    <text evidence="1">The sequence shown here is derived from an EMBL/GenBank/DDBJ whole genome shotgun (WGS) entry which is preliminary data.</text>
</comment>
<dbReference type="EMBL" id="NBXB01000010">
    <property type="protein sequence ID" value="RFA16734.1"/>
    <property type="molecule type" value="Genomic_DNA"/>
</dbReference>
<proteinExistence type="predicted"/>
<dbReference type="PANTHER" id="PTHR43649">
    <property type="entry name" value="ARABINOSE-BINDING PROTEIN-RELATED"/>
    <property type="match status" value="1"/>
</dbReference>
<protein>
    <recommendedName>
        <fullName evidence="3">ABC transporter substrate-binding protein</fullName>
    </recommendedName>
</protein>
<dbReference type="PANTHER" id="PTHR43649:SF30">
    <property type="entry name" value="ABC TRANSPORTER SUBSTRATE-BINDING PROTEIN"/>
    <property type="match status" value="1"/>
</dbReference>
<dbReference type="InterPro" id="IPR006059">
    <property type="entry name" value="SBP"/>
</dbReference>
<dbReference type="Pfam" id="PF01547">
    <property type="entry name" value="SBP_bac_1"/>
    <property type="match status" value="1"/>
</dbReference>
<evidence type="ECO:0000313" key="2">
    <source>
        <dbReference type="Proteomes" id="UP000256541"/>
    </source>
</evidence>
<name>A0A3E0W2Y4_9MICO</name>
<reference evidence="1 2" key="1">
    <citation type="submission" date="2017-04" db="EMBL/GenBank/DDBJ databases">
        <title>Comparative genome analysis of Subtercola boreus.</title>
        <authorList>
            <person name="Cho Y.-J."/>
            <person name="Cho A."/>
            <person name="Kim O.-S."/>
            <person name="Lee J.-I."/>
        </authorList>
    </citation>
    <scope>NUCLEOTIDE SEQUENCE [LARGE SCALE GENOMIC DNA]</scope>
    <source>
        <strain evidence="1 2">P27479</strain>
    </source>
</reference>
<evidence type="ECO:0000313" key="1">
    <source>
        <dbReference type="EMBL" id="RFA16734.1"/>
    </source>
</evidence>
<sequence length="415" mass="43478">MMTGCSSGGSSSDSGTPGGHSDADLVVMSDFAPSDVRGPAFATALAGFTAKTGIKVKTVFAGSTEIFQAYETSVLAKQEPDVLIVNLYDKALTWTDSGATLPVTDYVKQWGLDKSINPAALADWTDSQGRVQALPYTGFTWPVWYNTATLAKAGITTIPKTTDDLIAAAAKLRAVGIAPVAIGGSDWSGEKFLEQIIQTTTKPDDTKSLMAKGGYCADPDAMKGIDNFVKMRDAGVFIDDAQGLTADNMYASFLQGQAAIMPAGSWAFPQATADQIPNITLGGFPLPANSTFDKPVAYQGFTASGFWLTANGSKRLADWKSFVDYMYQPDVAATFVASAGDVPVVQIPNLDTTLASQPLLASALTKTPDTVDYGVFPDFFVPGAKTAALTNATASAFAPETSSSAICAALDSVYN</sequence>
<dbReference type="Proteomes" id="UP000256541">
    <property type="component" value="Unassembled WGS sequence"/>
</dbReference>
<dbReference type="Gene3D" id="3.40.190.10">
    <property type="entry name" value="Periplasmic binding protein-like II"/>
    <property type="match status" value="2"/>
</dbReference>
<dbReference type="InterPro" id="IPR050490">
    <property type="entry name" value="Bact_solute-bd_prot1"/>
</dbReference>
<dbReference type="AlphaFoldDB" id="A0A3E0W2Y4"/>
<dbReference type="OrthoDB" id="3256840at2"/>
<gene>
    <name evidence="1" type="ORF">B7R22_02445</name>
</gene>
<accession>A0A3E0W2Y4</accession>
<organism evidence="1 2">
    <name type="scientific">Subtercola boreus</name>
    <dbReference type="NCBI Taxonomy" id="120213"/>
    <lineage>
        <taxon>Bacteria</taxon>
        <taxon>Bacillati</taxon>
        <taxon>Actinomycetota</taxon>
        <taxon>Actinomycetes</taxon>
        <taxon>Micrococcales</taxon>
        <taxon>Microbacteriaceae</taxon>
        <taxon>Subtercola</taxon>
    </lineage>
</organism>